<organism evidence="1 2">
    <name type="scientific">Tritrichomonas musculus</name>
    <dbReference type="NCBI Taxonomy" id="1915356"/>
    <lineage>
        <taxon>Eukaryota</taxon>
        <taxon>Metamonada</taxon>
        <taxon>Parabasalia</taxon>
        <taxon>Tritrichomonadida</taxon>
        <taxon>Tritrichomonadidae</taxon>
        <taxon>Tritrichomonas</taxon>
    </lineage>
</organism>
<sequence>MYQRFSCLDSHLEVKKALDSLINIDIDNLEPDQMILFDQIGKYLNNGKMADVIKDLKPDNMLYCLNSHLDQITKSLFGKTGQKLIYSFEYNAVIVPPKENKPKDLKFLIPEVKEMYERAHMVIVSLASALISDTIYIVGDGNLDSVFLDTIYYHVEEFYFPKSMGNLLNIAFTFLNSSNDQFSAVVHEKFNTTFLTKTLSNINSRIARSITSDNEVDESILPSLVACLKMILYSISRYPKDIEKIDMVALIHEYAFDFAWMSRYPELCILLCKTIVELFNGRNLVYPDFYILQYPAFVSTLLKSDVMDVRTNAFEVVGKINAVNCYRFPLNFSEFLSPIKYFKEEYDTRYLKASLSACKSFLVNKRYAEFAHKQITENIEPLKYFYQWCNLSVKKSLIELFKAYLNCFRKLRITKLEPFKEAINTVTFLSIDLAESIEKQAKVQIIQCLYKFCSFISTGINDEVDPLHEILSFLILNLIYSRDKEIRNFSSSFTVMLPELTSPQQQGQEIQ</sequence>
<dbReference type="SUPFAM" id="SSF48371">
    <property type="entry name" value="ARM repeat"/>
    <property type="match status" value="1"/>
</dbReference>
<name>A0ABR2HA41_9EUKA</name>
<protein>
    <submittedName>
        <fullName evidence="1">Uncharacterized protein</fullName>
    </submittedName>
</protein>
<comment type="caution">
    <text evidence="1">The sequence shown here is derived from an EMBL/GenBank/DDBJ whole genome shotgun (WGS) entry which is preliminary data.</text>
</comment>
<dbReference type="EMBL" id="JAPFFF010000039">
    <property type="protein sequence ID" value="KAK8842270.1"/>
    <property type="molecule type" value="Genomic_DNA"/>
</dbReference>
<reference evidence="1 2" key="1">
    <citation type="submission" date="2024-04" db="EMBL/GenBank/DDBJ databases">
        <title>Tritrichomonas musculus Genome.</title>
        <authorList>
            <person name="Alves-Ferreira E."/>
            <person name="Grigg M."/>
            <person name="Lorenzi H."/>
            <person name="Galac M."/>
        </authorList>
    </citation>
    <scope>NUCLEOTIDE SEQUENCE [LARGE SCALE GENOMIC DNA]</scope>
    <source>
        <strain evidence="1 2">EAF2021</strain>
    </source>
</reference>
<gene>
    <name evidence="1" type="ORF">M9Y10_026504</name>
</gene>
<accession>A0ABR2HA41</accession>
<dbReference type="InterPro" id="IPR016024">
    <property type="entry name" value="ARM-type_fold"/>
</dbReference>
<proteinExistence type="predicted"/>
<dbReference type="Proteomes" id="UP001470230">
    <property type="component" value="Unassembled WGS sequence"/>
</dbReference>
<evidence type="ECO:0000313" key="2">
    <source>
        <dbReference type="Proteomes" id="UP001470230"/>
    </source>
</evidence>
<evidence type="ECO:0000313" key="1">
    <source>
        <dbReference type="EMBL" id="KAK8842270.1"/>
    </source>
</evidence>
<keyword evidence="2" id="KW-1185">Reference proteome</keyword>